<dbReference type="RefSeq" id="WP_128799658.1">
    <property type="nucleotide sequence ID" value="NZ_CP034669.1"/>
</dbReference>
<dbReference type="Proteomes" id="UP000288758">
    <property type="component" value="Chromosome"/>
</dbReference>
<keyword evidence="2" id="KW-0378">Hydrolase</keyword>
<dbReference type="PANTHER" id="PTHR12558">
    <property type="entry name" value="CELL DIVISION CYCLE 16,23,27"/>
    <property type="match status" value="1"/>
</dbReference>
<dbReference type="Pfam" id="PF13432">
    <property type="entry name" value="TPR_16"/>
    <property type="match status" value="1"/>
</dbReference>
<protein>
    <submittedName>
        <fullName evidence="2">Beta-barrel assembly-enhancing protease</fullName>
    </submittedName>
</protein>
<dbReference type="SUPFAM" id="SSF48452">
    <property type="entry name" value="TPR-like"/>
    <property type="match status" value="2"/>
</dbReference>
<dbReference type="Gene3D" id="1.25.40.10">
    <property type="entry name" value="Tetratricopeptide repeat domain"/>
    <property type="match status" value="3"/>
</dbReference>
<feature type="repeat" description="TPR" evidence="1">
    <location>
        <begin position="2"/>
        <end position="35"/>
    </location>
</feature>
<dbReference type="InterPro" id="IPR011990">
    <property type="entry name" value="TPR-like_helical_dom_sf"/>
</dbReference>
<accession>A0A410S2Y6</accession>
<keyword evidence="1" id="KW-0802">TPR repeat</keyword>
<dbReference type="PROSITE" id="PS50005">
    <property type="entry name" value="TPR"/>
    <property type="match status" value="2"/>
</dbReference>
<evidence type="ECO:0000256" key="1">
    <source>
        <dbReference type="PROSITE-ProRule" id="PRU00339"/>
    </source>
</evidence>
<reference evidence="2 3" key="1">
    <citation type="submission" date="2018-12" db="EMBL/GenBank/DDBJ databases">
        <title>Complete Genome Sequence of the Corallopyronin A producing Myxobacterium Corallococcus coralloides B035.</title>
        <authorList>
            <person name="Bouhired S.M."/>
            <person name="Rupp O."/>
            <person name="Blom J."/>
            <person name="Schaeberle T.F."/>
            <person name="Kehraus S."/>
            <person name="Schiefer A."/>
            <person name="Pfarr K."/>
            <person name="Goesmann A."/>
            <person name="Hoerauf A."/>
            <person name="Koenig G.M."/>
        </authorList>
    </citation>
    <scope>NUCLEOTIDE SEQUENCE [LARGE SCALE GENOMIC DNA]</scope>
    <source>
        <strain evidence="2 3">B035</strain>
    </source>
</reference>
<sequence>MASRYAQEGGQSLQQGQPAEAVKSFQKGLSIDPKDVDCLMGLVRAHLSTGAAKEAEGAVTRLLQVQPDNTEAQAHLAMLKAQAGDPVALVTLKALAAAPTAGYFERFNLGTLLADRGDLEGAKAAFEAAQVVAPHSVYPHFELGRIAVQRKDTAAAVTHFQQAASLAPQEALPHLMLSRAHAESGAIGAAIAAATRALEHAQGRTRVAVLQDLFRLYLQANGQDAARRTILELRELDPAQVRYVHLHGMACMLAGELAEAKALFAEALQRAPNQWDIRHSLAQAHEALGERAEARKLLEETVAAAPHEPGPTNDLVRLLMGDQDHARARVLLERVLEANPQDALTHLNLARATQPFDRAEATRHARQAQSLGASDDIVKDQAARLLTELSG</sequence>
<dbReference type="SMART" id="SM00028">
    <property type="entry name" value="TPR"/>
    <property type="match status" value="7"/>
</dbReference>
<evidence type="ECO:0000313" key="3">
    <source>
        <dbReference type="Proteomes" id="UP000288758"/>
    </source>
</evidence>
<dbReference type="GO" id="GO:0008233">
    <property type="term" value="F:peptidase activity"/>
    <property type="evidence" value="ECO:0007669"/>
    <property type="project" value="UniProtKB-KW"/>
</dbReference>
<dbReference type="GO" id="GO:0006508">
    <property type="term" value="P:proteolysis"/>
    <property type="evidence" value="ECO:0007669"/>
    <property type="project" value="UniProtKB-KW"/>
</dbReference>
<dbReference type="InterPro" id="IPR019734">
    <property type="entry name" value="TPR_rpt"/>
</dbReference>
<evidence type="ECO:0000313" key="2">
    <source>
        <dbReference type="EMBL" id="QAT88502.1"/>
    </source>
</evidence>
<proteinExistence type="predicted"/>
<name>A0A410S2Y6_CORCK</name>
<gene>
    <name evidence="2" type="primary">bepA_15</name>
    <name evidence="2" type="ORF">EJ065_6977</name>
</gene>
<feature type="repeat" description="TPR" evidence="1">
    <location>
        <begin position="137"/>
        <end position="170"/>
    </location>
</feature>
<dbReference type="Pfam" id="PF14559">
    <property type="entry name" value="TPR_19"/>
    <property type="match status" value="2"/>
</dbReference>
<organism evidence="2 3">
    <name type="scientific">Corallococcus coralloides</name>
    <name type="common">Myxococcus coralloides</name>
    <dbReference type="NCBI Taxonomy" id="184914"/>
    <lineage>
        <taxon>Bacteria</taxon>
        <taxon>Pseudomonadati</taxon>
        <taxon>Myxococcota</taxon>
        <taxon>Myxococcia</taxon>
        <taxon>Myxococcales</taxon>
        <taxon>Cystobacterineae</taxon>
        <taxon>Myxococcaceae</taxon>
        <taxon>Corallococcus</taxon>
    </lineage>
</organism>
<dbReference type="PANTHER" id="PTHR12558:SF13">
    <property type="entry name" value="CELL DIVISION CYCLE PROTEIN 27 HOMOLOG"/>
    <property type="match status" value="1"/>
</dbReference>
<dbReference type="EMBL" id="CP034669">
    <property type="protein sequence ID" value="QAT88502.1"/>
    <property type="molecule type" value="Genomic_DNA"/>
</dbReference>
<keyword evidence="2" id="KW-0645">Protease</keyword>
<dbReference type="AlphaFoldDB" id="A0A410S2Y6"/>